<dbReference type="InterPro" id="IPR035986">
    <property type="entry name" value="PKD_dom_sf"/>
</dbReference>
<feature type="domain" description="PKD-like" evidence="2">
    <location>
        <begin position="105"/>
        <end position="185"/>
    </location>
</feature>
<dbReference type="EMBL" id="FQUU01000051">
    <property type="protein sequence ID" value="SHG07839.1"/>
    <property type="molecule type" value="Genomic_DNA"/>
</dbReference>
<dbReference type="SUPFAM" id="SSF49299">
    <property type="entry name" value="PKD domain"/>
    <property type="match status" value="2"/>
</dbReference>
<feature type="domain" description="PKD-like" evidence="2">
    <location>
        <begin position="196"/>
        <end position="270"/>
    </location>
</feature>
<feature type="non-terminal residue" evidence="3">
    <location>
        <position position="305"/>
    </location>
</feature>
<dbReference type="Pfam" id="PF19408">
    <property type="entry name" value="PKD_6"/>
    <property type="match status" value="2"/>
</dbReference>
<name>A0A1M5GVT6_9BACT</name>
<evidence type="ECO:0000313" key="3">
    <source>
        <dbReference type="EMBL" id="SHG07839.1"/>
    </source>
</evidence>
<proteinExistence type="predicted"/>
<accession>A0A1M5GVT6</accession>
<keyword evidence="1" id="KW-0472">Membrane</keyword>
<evidence type="ECO:0000256" key="1">
    <source>
        <dbReference type="SAM" id="Phobius"/>
    </source>
</evidence>
<feature type="transmembrane region" description="Helical" evidence="1">
    <location>
        <begin position="82"/>
        <end position="100"/>
    </location>
</feature>
<gene>
    <name evidence="3" type="ORF">SAMN02745131_04234</name>
</gene>
<protein>
    <recommendedName>
        <fullName evidence="2">PKD-like domain-containing protein</fullName>
    </recommendedName>
</protein>
<keyword evidence="1" id="KW-0812">Transmembrane</keyword>
<sequence>MYKRDKHTAIIKGGIGPGAWLSLLQWLRLLVLSLSRINHYKPDKGSYKPIQSPKNHILSEDSTKTKTLTATKLTNMNPAHKYIKWSVLLLFAFFAKFATAQTVPPPGPFPLTGNDDVCVGQTKNYGVTKVPGHTYSWSITPGTEGVDWILTISDNTITVKWLKSGTYTISVIETNEYTCSSDAVQIQVMVHDLPVCSITGPDNICPGSTNPYSAPAGMTTYAWSVSGDATIPGATNGQTVSVVAENKCGSYILTLVITNQFGCTSTCTQTFNIVDKTAPVLVGVPTDATADCGAIPAPATVTATD</sequence>
<dbReference type="Gene3D" id="2.60.40.10">
    <property type="entry name" value="Immunoglobulins"/>
    <property type="match status" value="2"/>
</dbReference>
<dbReference type="Proteomes" id="UP000184048">
    <property type="component" value="Unassembled WGS sequence"/>
</dbReference>
<dbReference type="InterPro" id="IPR045829">
    <property type="entry name" value="PKD_6"/>
</dbReference>
<evidence type="ECO:0000259" key="2">
    <source>
        <dbReference type="Pfam" id="PF19408"/>
    </source>
</evidence>
<dbReference type="STRING" id="1121884.SAMN02745131_04234"/>
<dbReference type="RefSeq" id="WP_139256554.1">
    <property type="nucleotide sequence ID" value="NZ_FQUU01000051.1"/>
</dbReference>
<keyword evidence="1" id="KW-1133">Transmembrane helix</keyword>
<organism evidence="3 4">
    <name type="scientific">Flavisolibacter ginsengisoli DSM 18119</name>
    <dbReference type="NCBI Taxonomy" id="1121884"/>
    <lineage>
        <taxon>Bacteria</taxon>
        <taxon>Pseudomonadati</taxon>
        <taxon>Bacteroidota</taxon>
        <taxon>Chitinophagia</taxon>
        <taxon>Chitinophagales</taxon>
        <taxon>Chitinophagaceae</taxon>
        <taxon>Flavisolibacter</taxon>
    </lineage>
</organism>
<keyword evidence="4" id="KW-1185">Reference proteome</keyword>
<dbReference type="AlphaFoldDB" id="A0A1M5GVT6"/>
<evidence type="ECO:0000313" key="4">
    <source>
        <dbReference type="Proteomes" id="UP000184048"/>
    </source>
</evidence>
<dbReference type="OrthoDB" id="677148at2"/>
<dbReference type="InterPro" id="IPR013783">
    <property type="entry name" value="Ig-like_fold"/>
</dbReference>
<reference evidence="3 4" key="1">
    <citation type="submission" date="2016-11" db="EMBL/GenBank/DDBJ databases">
        <authorList>
            <person name="Jaros S."/>
            <person name="Januszkiewicz K."/>
            <person name="Wedrychowicz H."/>
        </authorList>
    </citation>
    <scope>NUCLEOTIDE SEQUENCE [LARGE SCALE GENOMIC DNA]</scope>
    <source>
        <strain evidence="3 4">DSM 18119</strain>
    </source>
</reference>